<evidence type="ECO:0000313" key="2">
    <source>
        <dbReference type="EMBL" id="KAF2183311.1"/>
    </source>
</evidence>
<proteinExistence type="predicted"/>
<name>A0A6A6DUG2_9PEZI</name>
<reference evidence="2" key="1">
    <citation type="journal article" date="2020" name="Stud. Mycol.">
        <title>101 Dothideomycetes genomes: a test case for predicting lifestyles and emergence of pathogens.</title>
        <authorList>
            <person name="Haridas S."/>
            <person name="Albert R."/>
            <person name="Binder M."/>
            <person name="Bloem J."/>
            <person name="Labutti K."/>
            <person name="Salamov A."/>
            <person name="Andreopoulos B."/>
            <person name="Baker S."/>
            <person name="Barry K."/>
            <person name="Bills G."/>
            <person name="Bluhm B."/>
            <person name="Cannon C."/>
            <person name="Castanera R."/>
            <person name="Culley D."/>
            <person name="Daum C."/>
            <person name="Ezra D."/>
            <person name="Gonzalez J."/>
            <person name="Henrissat B."/>
            <person name="Kuo A."/>
            <person name="Liang C."/>
            <person name="Lipzen A."/>
            <person name="Lutzoni F."/>
            <person name="Magnuson J."/>
            <person name="Mondo S."/>
            <person name="Nolan M."/>
            <person name="Ohm R."/>
            <person name="Pangilinan J."/>
            <person name="Park H.-J."/>
            <person name="Ramirez L."/>
            <person name="Alfaro M."/>
            <person name="Sun H."/>
            <person name="Tritt A."/>
            <person name="Yoshinaga Y."/>
            <person name="Zwiers L.-H."/>
            <person name="Turgeon B."/>
            <person name="Goodwin S."/>
            <person name="Spatafora J."/>
            <person name="Crous P."/>
            <person name="Grigoriev I."/>
        </authorList>
    </citation>
    <scope>NUCLEOTIDE SEQUENCE</scope>
    <source>
        <strain evidence="2">CBS 207.26</strain>
    </source>
</reference>
<keyword evidence="3" id="KW-1185">Reference proteome</keyword>
<protein>
    <submittedName>
        <fullName evidence="2">Uncharacterized protein</fullName>
    </submittedName>
</protein>
<gene>
    <name evidence="2" type="ORF">K469DRAFT_210447</name>
</gene>
<evidence type="ECO:0000256" key="1">
    <source>
        <dbReference type="SAM" id="Phobius"/>
    </source>
</evidence>
<accession>A0A6A6DUG2</accession>
<keyword evidence="1" id="KW-0812">Transmembrane</keyword>
<dbReference type="Proteomes" id="UP000800200">
    <property type="component" value="Unassembled WGS sequence"/>
</dbReference>
<dbReference type="AlphaFoldDB" id="A0A6A6DUG2"/>
<evidence type="ECO:0000313" key="3">
    <source>
        <dbReference type="Proteomes" id="UP000800200"/>
    </source>
</evidence>
<sequence length="104" mass="11491">MPTKPPVTLNLFHFTVRRLPKMVPNLEASPVEVVVSSADGEAMPDPPNFLSLEWNVGERWWYCSSYVGALLFNIGAFILPALYMLPSVAACCCLLGTQLTKPHL</sequence>
<keyword evidence="1" id="KW-0472">Membrane</keyword>
<dbReference type="EMBL" id="ML994643">
    <property type="protein sequence ID" value="KAF2183311.1"/>
    <property type="molecule type" value="Genomic_DNA"/>
</dbReference>
<keyword evidence="1" id="KW-1133">Transmembrane helix</keyword>
<feature type="transmembrane region" description="Helical" evidence="1">
    <location>
        <begin position="70"/>
        <end position="95"/>
    </location>
</feature>
<organism evidence="2 3">
    <name type="scientific">Zopfia rhizophila CBS 207.26</name>
    <dbReference type="NCBI Taxonomy" id="1314779"/>
    <lineage>
        <taxon>Eukaryota</taxon>
        <taxon>Fungi</taxon>
        <taxon>Dikarya</taxon>
        <taxon>Ascomycota</taxon>
        <taxon>Pezizomycotina</taxon>
        <taxon>Dothideomycetes</taxon>
        <taxon>Dothideomycetes incertae sedis</taxon>
        <taxon>Zopfiaceae</taxon>
        <taxon>Zopfia</taxon>
    </lineage>
</organism>